<evidence type="ECO:0000313" key="2">
    <source>
        <dbReference type="EMBL" id="KAJ7205032.1"/>
    </source>
</evidence>
<reference evidence="2" key="1">
    <citation type="submission" date="2023-03" db="EMBL/GenBank/DDBJ databases">
        <title>Massive genome expansion in bonnet fungi (Mycena s.s.) driven by repeated elements and novel gene families across ecological guilds.</title>
        <authorList>
            <consortium name="Lawrence Berkeley National Laboratory"/>
            <person name="Harder C.B."/>
            <person name="Miyauchi S."/>
            <person name="Viragh M."/>
            <person name="Kuo A."/>
            <person name="Thoen E."/>
            <person name="Andreopoulos B."/>
            <person name="Lu D."/>
            <person name="Skrede I."/>
            <person name="Drula E."/>
            <person name="Henrissat B."/>
            <person name="Morin E."/>
            <person name="Kohler A."/>
            <person name="Barry K."/>
            <person name="LaButti K."/>
            <person name="Morin E."/>
            <person name="Salamov A."/>
            <person name="Lipzen A."/>
            <person name="Mereny Z."/>
            <person name="Hegedus B."/>
            <person name="Baldrian P."/>
            <person name="Stursova M."/>
            <person name="Weitz H."/>
            <person name="Taylor A."/>
            <person name="Grigoriev I.V."/>
            <person name="Nagy L.G."/>
            <person name="Martin F."/>
            <person name="Kauserud H."/>
        </authorList>
    </citation>
    <scope>NUCLEOTIDE SEQUENCE</scope>
    <source>
        <strain evidence="2">9144</strain>
    </source>
</reference>
<dbReference type="EMBL" id="JARJCW010000045">
    <property type="protein sequence ID" value="KAJ7205032.1"/>
    <property type="molecule type" value="Genomic_DNA"/>
</dbReference>
<comment type="caution">
    <text evidence="2">The sequence shown here is derived from an EMBL/GenBank/DDBJ whole genome shotgun (WGS) entry which is preliminary data.</text>
</comment>
<evidence type="ECO:0000313" key="3">
    <source>
        <dbReference type="Proteomes" id="UP001219525"/>
    </source>
</evidence>
<organism evidence="2 3">
    <name type="scientific">Mycena pura</name>
    <dbReference type="NCBI Taxonomy" id="153505"/>
    <lineage>
        <taxon>Eukaryota</taxon>
        <taxon>Fungi</taxon>
        <taxon>Dikarya</taxon>
        <taxon>Basidiomycota</taxon>
        <taxon>Agaricomycotina</taxon>
        <taxon>Agaricomycetes</taxon>
        <taxon>Agaricomycetidae</taxon>
        <taxon>Agaricales</taxon>
        <taxon>Marasmiineae</taxon>
        <taxon>Mycenaceae</taxon>
        <taxon>Mycena</taxon>
    </lineage>
</organism>
<dbReference type="Proteomes" id="UP001219525">
    <property type="component" value="Unassembled WGS sequence"/>
</dbReference>
<evidence type="ECO:0000256" key="1">
    <source>
        <dbReference type="SAM" id="MobiDB-lite"/>
    </source>
</evidence>
<protein>
    <submittedName>
        <fullName evidence="2">Uncharacterized protein</fullName>
    </submittedName>
</protein>
<feature type="region of interest" description="Disordered" evidence="1">
    <location>
        <begin position="184"/>
        <end position="206"/>
    </location>
</feature>
<gene>
    <name evidence="2" type="ORF">GGX14DRAFT_397969</name>
</gene>
<dbReference type="AlphaFoldDB" id="A0AAD6YC41"/>
<name>A0AAD6YC41_9AGAR</name>
<proteinExistence type="predicted"/>
<keyword evidence="3" id="KW-1185">Reference proteome</keyword>
<sequence>MDSKSEASNEASGGRGRIRLNTCGRMEWSRRFCPGRGGSTRCDSGVSAGPMPDNIRSLCDSNTPLGTIISCFALYVSSVLADSDHADGVAIDDQALGARVRDGDGSVFANLRKRGREELHVVVVVAAWGQTLYRYLVLDACVLGPGVVNHGRLVPPVVRRTIAQFESACRSHDGVDVAWVGNARLNDEDPDQTPREGAPSGTTLDFRDAPSVMALPSLLSGADWHMPHYHIKLIIKRGADERPERDYFCSLTRTDPPYTRRWPGARCKATVFKLRDRPGRREDQTLQTAARQENRHTPSGSGRELLGQFATLKDVEKCQNYGYKLGGRSKHLLFCPKQLECPQPLLDSAALLRCRKDTVISLAKYSHPLGALPGALIWDARDQVLELKESVRATLHQVQATY</sequence>
<accession>A0AAD6YC41</accession>